<name>A0A167YHI3_CORDF</name>
<gene>
    <name evidence="1" type="ORF">LEL_10430</name>
</gene>
<comment type="caution">
    <text evidence="1">The sequence shown here is derived from an EMBL/GenBank/DDBJ whole genome shotgun (WGS) entry which is preliminary data.</text>
</comment>
<reference evidence="1 2" key="1">
    <citation type="journal article" date="2016" name="Genome Biol. Evol.">
        <title>Divergent and convergent evolution of fungal pathogenicity.</title>
        <authorList>
            <person name="Shang Y."/>
            <person name="Xiao G."/>
            <person name="Zheng P."/>
            <person name="Cen K."/>
            <person name="Zhan S."/>
            <person name="Wang C."/>
        </authorList>
    </citation>
    <scope>NUCLEOTIDE SEQUENCE [LARGE SCALE GENOMIC DNA]</scope>
    <source>
        <strain evidence="1 2">RCEF 1005</strain>
    </source>
</reference>
<sequence length="124" mass="13629">MLLPLEDRIVPGQETYERCKGTQNIRIPGGDLVRGLCSLREFIVHVTGAGSDRTEFDNLSKNGWTNRDAAHTMNENNFGNGRVRPWAVIKDGGTGYISAVKRASGQVAKVRKVASSNPAVWEVF</sequence>
<keyword evidence="2" id="KW-1185">Reference proteome</keyword>
<dbReference type="AlphaFoldDB" id="A0A167YHI3"/>
<evidence type="ECO:0000313" key="2">
    <source>
        <dbReference type="Proteomes" id="UP000076881"/>
    </source>
</evidence>
<organism evidence="1 2">
    <name type="scientific">Akanthomyces lecanii RCEF 1005</name>
    <dbReference type="NCBI Taxonomy" id="1081108"/>
    <lineage>
        <taxon>Eukaryota</taxon>
        <taxon>Fungi</taxon>
        <taxon>Dikarya</taxon>
        <taxon>Ascomycota</taxon>
        <taxon>Pezizomycotina</taxon>
        <taxon>Sordariomycetes</taxon>
        <taxon>Hypocreomycetidae</taxon>
        <taxon>Hypocreales</taxon>
        <taxon>Cordycipitaceae</taxon>
        <taxon>Akanthomyces</taxon>
        <taxon>Cordyceps confragosa</taxon>
    </lineage>
</organism>
<protein>
    <submittedName>
        <fullName evidence="1">Uncharacterized protein</fullName>
    </submittedName>
</protein>
<dbReference type="EMBL" id="AZHF01000013">
    <property type="protein sequence ID" value="OAA66331.1"/>
    <property type="molecule type" value="Genomic_DNA"/>
</dbReference>
<evidence type="ECO:0000313" key="1">
    <source>
        <dbReference type="EMBL" id="OAA66331.1"/>
    </source>
</evidence>
<accession>A0A167YHI3</accession>
<dbReference type="Proteomes" id="UP000076881">
    <property type="component" value="Unassembled WGS sequence"/>
</dbReference>
<proteinExistence type="predicted"/>